<reference evidence="5 6" key="1">
    <citation type="submission" date="2020-02" db="EMBL/GenBank/DDBJ databases">
        <title>Complete genome sequence of Pseudomonas multiresinivorans ORNL1.</title>
        <authorList>
            <person name="Podar M."/>
        </authorList>
    </citation>
    <scope>NUCLEOTIDE SEQUENCE [LARGE SCALE GENOMIC DNA]</scope>
    <source>
        <strain evidence="6">populi</strain>
    </source>
</reference>
<dbReference type="PANTHER" id="PTHR30265:SF7">
    <property type="entry name" value="TRANSCRIPTION ANTITERMINATION PROTEIN RFAH"/>
    <property type="match status" value="1"/>
</dbReference>
<accession>A0A7Z3BQ92</accession>
<protein>
    <submittedName>
        <fullName evidence="5">Transcription/translation regulatory transformer protein RfaH</fullName>
    </submittedName>
</protein>
<dbReference type="GO" id="GO:0031564">
    <property type="term" value="P:transcription antitermination"/>
    <property type="evidence" value="ECO:0007669"/>
    <property type="project" value="UniProtKB-KW"/>
</dbReference>
<feature type="domain" description="NusG-like N-terminal" evidence="4">
    <location>
        <begin position="6"/>
        <end position="105"/>
    </location>
</feature>
<dbReference type="InterPro" id="IPR043425">
    <property type="entry name" value="NusG-like"/>
</dbReference>
<dbReference type="GO" id="GO:0006354">
    <property type="term" value="P:DNA-templated transcription elongation"/>
    <property type="evidence" value="ECO:0007669"/>
    <property type="project" value="InterPro"/>
</dbReference>
<dbReference type="PANTHER" id="PTHR30265">
    <property type="entry name" value="RHO-INTERACTING TRANSCRIPTION TERMINATION FACTOR NUSG"/>
    <property type="match status" value="1"/>
</dbReference>
<dbReference type="NCBIfam" id="TIGR01955">
    <property type="entry name" value="RfaH"/>
    <property type="match status" value="1"/>
</dbReference>
<organism evidence="5 6">
    <name type="scientific">Pseudomonas multiresinivorans</name>
    <dbReference type="NCBI Taxonomy" id="95301"/>
    <lineage>
        <taxon>Bacteria</taxon>
        <taxon>Pseudomonadati</taxon>
        <taxon>Pseudomonadota</taxon>
        <taxon>Gammaproteobacteria</taxon>
        <taxon>Pseudomonadales</taxon>
        <taxon>Pseudomonadaceae</taxon>
        <taxon>Pseudomonas</taxon>
    </lineage>
</organism>
<dbReference type="InterPro" id="IPR010215">
    <property type="entry name" value="Transcription_antiterm_RfaH"/>
</dbReference>
<dbReference type="CDD" id="cd09892">
    <property type="entry name" value="NGN_SP_RfaH"/>
    <property type="match status" value="1"/>
</dbReference>
<dbReference type="NCBIfam" id="NF006534">
    <property type="entry name" value="PRK09014.1"/>
    <property type="match status" value="1"/>
</dbReference>
<dbReference type="RefSeq" id="WP_169940970.1">
    <property type="nucleotide sequence ID" value="NZ_CP048833.1"/>
</dbReference>
<evidence type="ECO:0000313" key="6">
    <source>
        <dbReference type="Proteomes" id="UP000502549"/>
    </source>
</evidence>
<gene>
    <name evidence="5" type="primary">rfaH</name>
    <name evidence="5" type="ORF">G4G71_24810</name>
</gene>
<dbReference type="EMBL" id="CP048833">
    <property type="protein sequence ID" value="QJP10949.1"/>
    <property type="molecule type" value="Genomic_DNA"/>
</dbReference>
<dbReference type="AlphaFoldDB" id="A0A7Z3BQ92"/>
<dbReference type="GO" id="GO:0005829">
    <property type="term" value="C:cytosol"/>
    <property type="evidence" value="ECO:0007669"/>
    <property type="project" value="TreeGrafter"/>
</dbReference>
<dbReference type="SMART" id="SM00738">
    <property type="entry name" value="NGN"/>
    <property type="match status" value="1"/>
</dbReference>
<dbReference type="InterPro" id="IPR036735">
    <property type="entry name" value="NGN_dom_sf"/>
</dbReference>
<keyword evidence="6" id="KW-1185">Reference proteome</keyword>
<keyword evidence="3" id="KW-0804">Transcription</keyword>
<keyword evidence="1" id="KW-0889">Transcription antitermination</keyword>
<dbReference type="Gene3D" id="3.30.70.940">
    <property type="entry name" value="NusG, N-terminal domain"/>
    <property type="match status" value="1"/>
</dbReference>
<dbReference type="KEGG" id="pmui:G4G71_24810"/>
<dbReference type="InterPro" id="IPR006645">
    <property type="entry name" value="NGN-like_dom"/>
</dbReference>
<evidence type="ECO:0000256" key="1">
    <source>
        <dbReference type="ARBA" id="ARBA00022814"/>
    </source>
</evidence>
<evidence type="ECO:0000256" key="2">
    <source>
        <dbReference type="ARBA" id="ARBA00023015"/>
    </source>
</evidence>
<evidence type="ECO:0000313" key="5">
    <source>
        <dbReference type="EMBL" id="QJP10949.1"/>
    </source>
</evidence>
<dbReference type="Proteomes" id="UP000502549">
    <property type="component" value="Chromosome"/>
</dbReference>
<evidence type="ECO:0000256" key="3">
    <source>
        <dbReference type="ARBA" id="ARBA00023163"/>
    </source>
</evidence>
<keyword evidence="2" id="KW-0805">Transcription regulation</keyword>
<sequence length="165" mass="18744">MQSTSEKQWYLVQCKPRQDLRALENLTRQQYECLLPMHQVERIRNGVIQQQAEPLFPGYLFIALDTLQDNWMPIRSTRGVSQIVRFDSHPLAVPSAVIEKIRTRDAAIAPLFETGERVRIGLPGSPGVEAIFEAVDGTERVILLLNLLRRESRVSVPITQVGRLA</sequence>
<proteinExistence type="predicted"/>
<dbReference type="SUPFAM" id="SSF82679">
    <property type="entry name" value="N-utilization substance G protein NusG, N-terminal domain"/>
    <property type="match status" value="1"/>
</dbReference>
<name>A0A7Z3BQ92_9PSED</name>
<evidence type="ECO:0000259" key="4">
    <source>
        <dbReference type="SMART" id="SM00738"/>
    </source>
</evidence>
<dbReference type="Pfam" id="PF02357">
    <property type="entry name" value="NusG"/>
    <property type="match status" value="1"/>
</dbReference>